<reference evidence="10" key="1">
    <citation type="journal article" date="2022" name="G3 (Bethesda)">
        <title>High quality genome of the basidiomycete yeast Dioszegia hungarica PDD-24b-2 isolated from cloud water.</title>
        <authorList>
            <person name="Jarrige D."/>
            <person name="Haridas S."/>
            <person name="Bleykasten-Grosshans C."/>
            <person name="Joly M."/>
            <person name="Nadalig T."/>
            <person name="Sancelme M."/>
            <person name="Vuilleumier S."/>
            <person name="Grigoriev I.V."/>
            <person name="Amato P."/>
            <person name="Bringel F."/>
        </authorList>
    </citation>
    <scope>NUCLEOTIDE SEQUENCE</scope>
    <source>
        <strain evidence="10">PDD-24b-2</strain>
    </source>
</reference>
<dbReference type="Proteomes" id="UP001164286">
    <property type="component" value="Unassembled WGS sequence"/>
</dbReference>
<dbReference type="Pfam" id="PF04900">
    <property type="entry name" value="Fcf1"/>
    <property type="match status" value="1"/>
</dbReference>
<evidence type="ECO:0000313" key="11">
    <source>
        <dbReference type="Proteomes" id="UP001164286"/>
    </source>
</evidence>
<feature type="compositionally biased region" description="Basic and acidic residues" evidence="8">
    <location>
        <begin position="156"/>
        <end position="173"/>
    </location>
</feature>
<dbReference type="FunFam" id="3.40.50.1010:FF:000006">
    <property type="entry name" value="rRNA-processing protein UTP23 homolog"/>
    <property type="match status" value="1"/>
</dbReference>
<evidence type="ECO:0000256" key="6">
    <source>
        <dbReference type="ARBA" id="ARBA00038503"/>
    </source>
</evidence>
<keyword evidence="3" id="KW-0698">rRNA processing</keyword>
<evidence type="ECO:0000256" key="7">
    <source>
        <dbReference type="ARBA" id="ARBA00076388"/>
    </source>
</evidence>
<protein>
    <recommendedName>
        <fullName evidence="7">U three protein 23</fullName>
    </recommendedName>
</protein>
<evidence type="ECO:0000256" key="5">
    <source>
        <dbReference type="ARBA" id="ARBA00037300"/>
    </source>
</evidence>
<dbReference type="InterPro" id="IPR057776">
    <property type="entry name" value="UTP23_sensor"/>
</dbReference>
<evidence type="ECO:0000313" key="10">
    <source>
        <dbReference type="EMBL" id="KAI9637165.1"/>
    </source>
</evidence>
<proteinExistence type="inferred from homology"/>
<dbReference type="InterPro" id="IPR029060">
    <property type="entry name" value="PIN-like_dom_sf"/>
</dbReference>
<feature type="region of interest" description="Disordered" evidence="8">
    <location>
        <begin position="156"/>
        <end position="307"/>
    </location>
</feature>
<dbReference type="GO" id="GO:0032040">
    <property type="term" value="C:small-subunit processome"/>
    <property type="evidence" value="ECO:0007669"/>
    <property type="project" value="InterPro"/>
</dbReference>
<comment type="function">
    <text evidence="5">Involved in rRNA-processing and ribosome biogenesis.</text>
</comment>
<evidence type="ECO:0000256" key="3">
    <source>
        <dbReference type="ARBA" id="ARBA00022552"/>
    </source>
</evidence>
<name>A0AA38HAF2_9TREE</name>
<comment type="subcellular location">
    <subcellularLocation>
        <location evidence="1">Nucleus</location>
        <location evidence="1">Nucleolus</location>
    </subcellularLocation>
</comment>
<dbReference type="GO" id="GO:0006364">
    <property type="term" value="P:rRNA processing"/>
    <property type="evidence" value="ECO:0007669"/>
    <property type="project" value="UniProtKB-KW"/>
</dbReference>
<dbReference type="GeneID" id="77732862"/>
<sequence>MRQKRAKTYKRVMALYVQTFNFRQPFQVLVSDDILVMPAAQQLDIVKLLSTCVQAEIKPMITQCCVEALYALGPSHQRTTNLAKTLERRRCNHRTALPSDECLADVIGTSNKHRYVLAAQSAELREKMDRIPGVPVIHFNGRGVAVLSPPGVATVREKVKGEEERRLGEKAAEEGMEDGANVIGAQAGSVAGPSGRGRKGANPNPLSMRKKKVPVAAEGPKAEGSKKKKRDRNEEEEEDAEEEEKGVEAANEGEEAGGASRKKKKRKRRGKGEVALAIEELNATGLGGVKPIAKGGDESGGEGQESD</sequence>
<feature type="domain" description="UTP23 sensor motif region" evidence="9">
    <location>
        <begin position="202"/>
        <end position="212"/>
    </location>
</feature>
<keyword evidence="4" id="KW-0539">Nucleus</keyword>
<evidence type="ECO:0000259" key="9">
    <source>
        <dbReference type="Pfam" id="PF24779"/>
    </source>
</evidence>
<comment type="similarity">
    <text evidence="6">Belongs to the UTP23/FCF1 family. UTP23 subfamily.</text>
</comment>
<dbReference type="InterPro" id="IPR006984">
    <property type="entry name" value="Fcf1/UTP23"/>
</dbReference>
<dbReference type="Pfam" id="PF24779">
    <property type="entry name" value="UTP23_sensor"/>
    <property type="match status" value="1"/>
</dbReference>
<accession>A0AA38HAF2</accession>
<keyword evidence="11" id="KW-1185">Reference proteome</keyword>
<evidence type="ECO:0000256" key="1">
    <source>
        <dbReference type="ARBA" id="ARBA00004604"/>
    </source>
</evidence>
<dbReference type="RefSeq" id="XP_052946942.1">
    <property type="nucleotide sequence ID" value="XM_053093657.1"/>
</dbReference>
<evidence type="ECO:0000256" key="8">
    <source>
        <dbReference type="SAM" id="MobiDB-lite"/>
    </source>
</evidence>
<dbReference type="EMBL" id="JAKWFO010000005">
    <property type="protein sequence ID" value="KAI9637165.1"/>
    <property type="molecule type" value="Genomic_DNA"/>
</dbReference>
<dbReference type="CDD" id="cd09865">
    <property type="entry name" value="PIN_ScUtp23p-like"/>
    <property type="match status" value="1"/>
</dbReference>
<dbReference type="AlphaFoldDB" id="A0AA38HAF2"/>
<evidence type="ECO:0000256" key="2">
    <source>
        <dbReference type="ARBA" id="ARBA00022517"/>
    </source>
</evidence>
<comment type="caution">
    <text evidence="10">The sequence shown here is derived from an EMBL/GenBank/DDBJ whole genome shotgun (WGS) entry which is preliminary data.</text>
</comment>
<organism evidence="10 11">
    <name type="scientific">Dioszegia hungarica</name>
    <dbReference type="NCBI Taxonomy" id="4972"/>
    <lineage>
        <taxon>Eukaryota</taxon>
        <taxon>Fungi</taxon>
        <taxon>Dikarya</taxon>
        <taxon>Basidiomycota</taxon>
        <taxon>Agaricomycotina</taxon>
        <taxon>Tremellomycetes</taxon>
        <taxon>Tremellales</taxon>
        <taxon>Bulleribasidiaceae</taxon>
        <taxon>Dioszegia</taxon>
    </lineage>
</organism>
<dbReference type="PANTHER" id="PTHR12416">
    <property type="entry name" value="RRNA-PROCESSING PROTEIN UTP23 HOMOLOG"/>
    <property type="match status" value="1"/>
</dbReference>
<feature type="compositionally biased region" description="Basic residues" evidence="8">
    <location>
        <begin position="260"/>
        <end position="270"/>
    </location>
</feature>
<dbReference type="SUPFAM" id="SSF88723">
    <property type="entry name" value="PIN domain-like"/>
    <property type="match status" value="1"/>
</dbReference>
<gene>
    <name evidence="10" type="ORF">MKK02DRAFT_45878</name>
</gene>
<evidence type="ECO:0000256" key="4">
    <source>
        <dbReference type="ARBA" id="ARBA00023242"/>
    </source>
</evidence>
<feature type="compositionally biased region" description="Acidic residues" evidence="8">
    <location>
        <begin position="234"/>
        <end position="255"/>
    </location>
</feature>
<keyword evidence="2" id="KW-0690">Ribosome biogenesis</keyword>
<dbReference type="Gene3D" id="3.40.50.1010">
    <property type="entry name" value="5'-nuclease"/>
    <property type="match status" value="1"/>
</dbReference>